<evidence type="ECO:0000313" key="3">
    <source>
        <dbReference type="EMBL" id="KAG0252976.1"/>
    </source>
</evidence>
<dbReference type="OrthoDB" id="10253390at2759"/>
<dbReference type="PANTHER" id="PTHR47473:SF1">
    <property type="entry name" value="METHYLTRANSFERASE DOMAIN-CONTAINING PROTEIN"/>
    <property type="match status" value="1"/>
</dbReference>
<feature type="compositionally biased region" description="Polar residues" evidence="1">
    <location>
        <begin position="382"/>
        <end position="396"/>
    </location>
</feature>
<dbReference type="EMBL" id="JAAAJA010000487">
    <property type="protein sequence ID" value="KAG0252976.1"/>
    <property type="molecule type" value="Genomic_DNA"/>
</dbReference>
<evidence type="ECO:0000256" key="1">
    <source>
        <dbReference type="SAM" id="MobiDB-lite"/>
    </source>
</evidence>
<dbReference type="SUPFAM" id="SSF53335">
    <property type="entry name" value="S-adenosyl-L-methionine-dependent methyltransferases"/>
    <property type="match status" value="1"/>
</dbReference>
<feature type="transmembrane region" description="Helical" evidence="2">
    <location>
        <begin position="15"/>
        <end position="35"/>
    </location>
</feature>
<proteinExistence type="predicted"/>
<dbReference type="Proteomes" id="UP000726737">
    <property type="component" value="Unassembled WGS sequence"/>
</dbReference>
<sequence>MGRTSARMPASGTTLALMVGSTSVALYLLNTVANFKKAQEMMPTSQLAFLAAVAAFVLLLVASFDRIKAPLKFIYSCFLKPLGRNGDISTQQGRLEAFYKDQAEIYDETRNGLLRGRNSMLALVAAQLIEQLKTSGSTKAPVWVDLGGGTGSNIEKMNSFFPISKFERVYLVDLCPSLCRIARERFQKNGWTNVVVLCVDALSTDFPGMNDPRGKMDVITMSYSLSMMDNYYAVVDHIHSLLEPVNGIIGVSDFYVSTKVSKPDSHGVQDYHCNWFTRNFWQIWFAFDHVHLHGSRREYLEYRFDAKKTINGRNHMVIPYLVQIPFYIWVGQRKRSEIQQRRSSQSKSLQHSNISAISLLSDEELMDEPTLHQLQIRDNYSRSMSVDSGSSQNSDALSVPDSPISTGSSHTLVSPAMSPVQSLTDKQLEHRFGRKLNKWRLAYNPTLSCHTQFRSYIYAFTWEDPRIDLEVLDLQKDDTVFLITSAGDNALEYALQGQPSRIHCVDMNPCQNHLLELKLAGISNLSFKDFWQLFGEGHHEDFRRLLIDQLSPSLSSPALQFWYKNKDTFDGCFYESGYSGLALKILKWIVRTKGLSKAVEEISTTDQINVQEHLWENVIKPSMLPVWLVQWVLSHPAFLWNALGVPINQMRLILEEGSAVGYIYDTLGPIMNRSLFKDDQYFYNLVINRKYTRESCPSYLTEDGFQKLKELQAADAMLLHTKTILQVLKSLSDGELTKAVLMDHMDWFDPQEAEEEIREVSRVVRKGGVVLWRSAGRKPWYNALFEKHGFEVEAVGVRVPASGVSIDRVNMYASCYKATRR</sequence>
<dbReference type="Pfam" id="PF13489">
    <property type="entry name" value="Methyltransf_23"/>
    <property type="match status" value="1"/>
</dbReference>
<keyword evidence="2" id="KW-1133">Transmembrane helix</keyword>
<keyword evidence="2" id="KW-0472">Membrane</keyword>
<feature type="region of interest" description="Disordered" evidence="1">
    <location>
        <begin position="382"/>
        <end position="415"/>
    </location>
</feature>
<comment type="caution">
    <text evidence="3">The sequence shown here is derived from an EMBL/GenBank/DDBJ whole genome shotgun (WGS) entry which is preliminary data.</text>
</comment>
<dbReference type="AlphaFoldDB" id="A0A9P6TYQ7"/>
<evidence type="ECO:0000256" key="2">
    <source>
        <dbReference type="SAM" id="Phobius"/>
    </source>
</evidence>
<gene>
    <name evidence="3" type="ORF">BG011_006628</name>
</gene>
<dbReference type="InterPro" id="IPR029063">
    <property type="entry name" value="SAM-dependent_MTases_sf"/>
</dbReference>
<protein>
    <recommendedName>
        <fullName evidence="5">Methyltransferase domain-containing protein</fullName>
    </recommendedName>
</protein>
<accession>A0A9P6TYQ7</accession>
<name>A0A9P6TYQ7_9FUNG</name>
<dbReference type="CDD" id="cd02440">
    <property type="entry name" value="AdoMet_MTases"/>
    <property type="match status" value="1"/>
</dbReference>
<reference evidence="3" key="1">
    <citation type="journal article" date="2020" name="Fungal Divers.">
        <title>Resolving the Mortierellaceae phylogeny through synthesis of multi-gene phylogenetics and phylogenomics.</title>
        <authorList>
            <person name="Vandepol N."/>
            <person name="Liber J."/>
            <person name="Desiro A."/>
            <person name="Na H."/>
            <person name="Kennedy M."/>
            <person name="Barry K."/>
            <person name="Grigoriev I.V."/>
            <person name="Miller A.N."/>
            <person name="O'Donnell K."/>
            <person name="Stajich J.E."/>
            <person name="Bonito G."/>
        </authorList>
    </citation>
    <scope>NUCLEOTIDE SEQUENCE</scope>
    <source>
        <strain evidence="3">KOD948</strain>
    </source>
</reference>
<dbReference type="Pfam" id="PF11899">
    <property type="entry name" value="DUF3419"/>
    <property type="match status" value="1"/>
</dbReference>
<keyword evidence="4" id="KW-1185">Reference proteome</keyword>
<organism evidence="3 4">
    <name type="scientific">Mortierella polycephala</name>
    <dbReference type="NCBI Taxonomy" id="41804"/>
    <lineage>
        <taxon>Eukaryota</taxon>
        <taxon>Fungi</taxon>
        <taxon>Fungi incertae sedis</taxon>
        <taxon>Mucoromycota</taxon>
        <taxon>Mortierellomycotina</taxon>
        <taxon>Mortierellomycetes</taxon>
        <taxon>Mortierellales</taxon>
        <taxon>Mortierellaceae</taxon>
        <taxon>Mortierella</taxon>
    </lineage>
</organism>
<feature type="compositionally biased region" description="Polar residues" evidence="1">
    <location>
        <begin position="403"/>
        <end position="412"/>
    </location>
</feature>
<dbReference type="PANTHER" id="PTHR47473">
    <property type="entry name" value="BTA1P"/>
    <property type="match status" value="1"/>
</dbReference>
<dbReference type="Gene3D" id="3.40.50.150">
    <property type="entry name" value="Vaccinia Virus protein VP39"/>
    <property type="match status" value="1"/>
</dbReference>
<evidence type="ECO:0000313" key="4">
    <source>
        <dbReference type="Proteomes" id="UP000726737"/>
    </source>
</evidence>
<dbReference type="InterPro" id="IPR021829">
    <property type="entry name" value="DUF3419"/>
</dbReference>
<feature type="transmembrane region" description="Helical" evidence="2">
    <location>
        <begin position="47"/>
        <end position="64"/>
    </location>
</feature>
<evidence type="ECO:0008006" key="5">
    <source>
        <dbReference type="Google" id="ProtNLM"/>
    </source>
</evidence>
<keyword evidence="2" id="KW-0812">Transmembrane</keyword>